<organism evidence="1 2">
    <name type="scientific">Saprolegnia diclina (strain VS20)</name>
    <dbReference type="NCBI Taxonomy" id="1156394"/>
    <lineage>
        <taxon>Eukaryota</taxon>
        <taxon>Sar</taxon>
        <taxon>Stramenopiles</taxon>
        <taxon>Oomycota</taxon>
        <taxon>Saprolegniomycetes</taxon>
        <taxon>Saprolegniales</taxon>
        <taxon>Saprolegniaceae</taxon>
        <taxon>Saprolegnia</taxon>
    </lineage>
</organism>
<keyword evidence="2" id="KW-1185">Reference proteome</keyword>
<accession>T0RLY5</accession>
<dbReference type="AlphaFoldDB" id="T0RLY5"/>
<dbReference type="EMBL" id="JH767159">
    <property type="protein sequence ID" value="EQC33378.1"/>
    <property type="molecule type" value="Genomic_DNA"/>
</dbReference>
<evidence type="ECO:0000313" key="2">
    <source>
        <dbReference type="Proteomes" id="UP000030762"/>
    </source>
</evidence>
<proteinExistence type="predicted"/>
<reference evidence="1 2" key="1">
    <citation type="submission" date="2012-04" db="EMBL/GenBank/DDBJ databases">
        <title>The Genome Sequence of Saprolegnia declina VS20.</title>
        <authorList>
            <consortium name="The Broad Institute Genome Sequencing Platform"/>
            <person name="Russ C."/>
            <person name="Nusbaum C."/>
            <person name="Tyler B."/>
            <person name="van West P."/>
            <person name="Dieguez-Uribeondo J."/>
            <person name="de Bruijn I."/>
            <person name="Tripathy S."/>
            <person name="Jiang R."/>
            <person name="Young S.K."/>
            <person name="Zeng Q."/>
            <person name="Gargeya S."/>
            <person name="Fitzgerald M."/>
            <person name="Haas B."/>
            <person name="Abouelleil A."/>
            <person name="Alvarado L."/>
            <person name="Arachchi H.M."/>
            <person name="Berlin A."/>
            <person name="Chapman S.B."/>
            <person name="Goldberg J."/>
            <person name="Griggs A."/>
            <person name="Gujja S."/>
            <person name="Hansen M."/>
            <person name="Howarth C."/>
            <person name="Imamovic A."/>
            <person name="Larimer J."/>
            <person name="McCowen C."/>
            <person name="Montmayeur A."/>
            <person name="Murphy C."/>
            <person name="Neiman D."/>
            <person name="Pearson M."/>
            <person name="Priest M."/>
            <person name="Roberts A."/>
            <person name="Saif S."/>
            <person name="Shea T."/>
            <person name="Sisk P."/>
            <person name="Sykes S."/>
            <person name="Wortman J."/>
            <person name="Nusbaum C."/>
            <person name="Birren B."/>
        </authorList>
    </citation>
    <scope>NUCLEOTIDE SEQUENCE [LARGE SCALE GENOMIC DNA]</scope>
    <source>
        <strain evidence="1 2">VS20</strain>
    </source>
</reference>
<protein>
    <submittedName>
        <fullName evidence="1">Uncharacterized protein</fullName>
    </submittedName>
</protein>
<dbReference type="GeneID" id="19949623"/>
<evidence type="ECO:0000313" key="1">
    <source>
        <dbReference type="EMBL" id="EQC33378.1"/>
    </source>
</evidence>
<dbReference type="RefSeq" id="XP_008613018.1">
    <property type="nucleotide sequence ID" value="XM_008614796.1"/>
</dbReference>
<dbReference type="InParanoid" id="T0RLY5"/>
<gene>
    <name evidence="1" type="ORF">SDRG_08896</name>
</gene>
<dbReference type="eggNOG" id="ENOG502SIVI">
    <property type="taxonomic scope" value="Eukaryota"/>
</dbReference>
<dbReference type="OrthoDB" id="79570at2759"/>
<dbReference type="VEuPathDB" id="FungiDB:SDRG_08896"/>
<dbReference type="Proteomes" id="UP000030762">
    <property type="component" value="Unassembled WGS sequence"/>
</dbReference>
<name>T0RLY5_SAPDV</name>
<sequence>MFVELGLFFARQVKARHEASAGCTHGLCTKPSVVSPVVSVAFRISMAKRRGLLLLLWLLACVGGAELVVVQGPATDGRSPPPCVQASLRVAQAVSLDELQHATPNVSHALVAFLAQSDVKTSVRLRRVDVTAPSLNAKGNVVLDVCFQLPTDANRSSLLTGLGASIVWTGLRTSLSTLHRRFQLLDQATPLQLVAAPVLRGEAKPSGPTSAGYVQWYLVLRGATLGFWHRMALVHAVAQLLNVSTTSVFAPTAVQAPYDVYNGIATIVPVAIVGVTPSTFDVVTSALTRPLQTLLAASPWRLSLLTQTPDSNGDSALPQTAAAWPAYPQLNPTAAYPLSSISSPPPSAYIVAYGIADPVTLSTLSPVIDGFLSVLQPSLNASFAVFADLTLTTLPPDASAMLSTSLGNSINFVVAGDAATILANAEALQAALDGYAITLTPLPSLGKREWYPYLQLDCPYTLAPLAATIQRIAIAAFFARPLESVRVVATSATTTTFELALTHTFELRYVVSQLEATTAWSTVMAQYGAEPARCSLGAQSLSYLALYPSSTIAWSAAAPAPTTTCRATLATACDQCQRYYDATCYGRPVCYQANAAWMTQLQTQIATGVTDATALFQQPSGPSSDTALAKYYACLAAFACPVHGAQLRASSDETHSLWVSNSTTDFSTLLAYPFGVFNVSTSSLFSTPGALATALTVHAPTVYVNVTTAVSTSGTQVTVTFSPLMRLPLALPVVVSSSAPATITRMSMATQLLVLDPTSSSDSAVVLETPLCVGCAAACRSLDSCAPLLTCKEAVFASAVAQLSTQPVFASIDVTDAVTACVDTASSADTTLFLAAMHCFLHHACPIVTTYSDIVQGRMLALRSVVGVQSLSVVNATTRTLTVDRPTSTSLTIAPSNASDVLSTFFAPIADVTISSMDDATLFITFANYATRHLPTLSVTASSVLQPPRLLVYVAPLNTTRFGFPYQAFESPNVPVSAAATPNRTCVALQRPIDGCIGSCPLLLRQVASAIALATEAMTWQPPGSTLSLPLDWQGVLTTAVAIDARGVRSYLATMNARDVAGCPVTARVDLGLQMTLLSSPLVLSVTIPSPNDNVSLSVFVGGLPVGTIAPASAAPAQLPGLLAGLATASAIVLSSSFNALVLQLSLGSFYGPSLELQTSNGAGVSVEVVRVPAHALAIAAIDPSAFVPH</sequence>